<evidence type="ECO:0000313" key="3">
    <source>
        <dbReference type="Proteomes" id="UP000024635"/>
    </source>
</evidence>
<proteinExistence type="predicted"/>
<keyword evidence="1" id="KW-0732">Signal</keyword>
<protein>
    <recommendedName>
        <fullName evidence="4">Glucuronosyltransferase</fullName>
    </recommendedName>
</protein>
<evidence type="ECO:0008006" key="4">
    <source>
        <dbReference type="Google" id="ProtNLM"/>
    </source>
</evidence>
<dbReference type="AlphaFoldDB" id="A0A016U6Z8"/>
<comment type="caution">
    <text evidence="2">The sequence shown here is derived from an EMBL/GenBank/DDBJ whole genome shotgun (WGS) entry which is preliminary data.</text>
</comment>
<sequence length="73" mass="8173">MRCLALIFLFVKFVQPLSIVVYLSLVGKSHVDFVSALINILVERGHEVVSSLFYNMCIEGSYVPRAAHITYPG</sequence>
<feature type="chain" id="PRO_5001492015" description="Glucuronosyltransferase" evidence="1">
    <location>
        <begin position="17"/>
        <end position="73"/>
    </location>
</feature>
<name>A0A016U6Z8_9BILA</name>
<keyword evidence="3" id="KW-1185">Reference proteome</keyword>
<dbReference type="STRING" id="53326.A0A016U6Z8"/>
<organism evidence="2 3">
    <name type="scientific">Ancylostoma ceylanicum</name>
    <dbReference type="NCBI Taxonomy" id="53326"/>
    <lineage>
        <taxon>Eukaryota</taxon>
        <taxon>Metazoa</taxon>
        <taxon>Ecdysozoa</taxon>
        <taxon>Nematoda</taxon>
        <taxon>Chromadorea</taxon>
        <taxon>Rhabditida</taxon>
        <taxon>Rhabditina</taxon>
        <taxon>Rhabditomorpha</taxon>
        <taxon>Strongyloidea</taxon>
        <taxon>Ancylostomatidae</taxon>
        <taxon>Ancylostomatinae</taxon>
        <taxon>Ancylostoma</taxon>
    </lineage>
</organism>
<gene>
    <name evidence="2" type="primary">Acey_s0054.g2454</name>
    <name evidence="2" type="ORF">Y032_0054g2454</name>
</gene>
<dbReference type="Proteomes" id="UP000024635">
    <property type="component" value="Unassembled WGS sequence"/>
</dbReference>
<evidence type="ECO:0000256" key="1">
    <source>
        <dbReference type="SAM" id="SignalP"/>
    </source>
</evidence>
<feature type="signal peptide" evidence="1">
    <location>
        <begin position="1"/>
        <end position="16"/>
    </location>
</feature>
<reference evidence="3" key="1">
    <citation type="journal article" date="2015" name="Nat. Genet.">
        <title>The genome and transcriptome of the zoonotic hookworm Ancylostoma ceylanicum identify infection-specific gene families.</title>
        <authorList>
            <person name="Schwarz E.M."/>
            <person name="Hu Y."/>
            <person name="Antoshechkin I."/>
            <person name="Miller M.M."/>
            <person name="Sternberg P.W."/>
            <person name="Aroian R.V."/>
        </authorList>
    </citation>
    <scope>NUCLEOTIDE SEQUENCE</scope>
    <source>
        <strain evidence="3">HY135</strain>
    </source>
</reference>
<evidence type="ECO:0000313" key="2">
    <source>
        <dbReference type="EMBL" id="EYC10602.1"/>
    </source>
</evidence>
<accession>A0A016U6Z8</accession>
<dbReference type="EMBL" id="JARK01001390">
    <property type="protein sequence ID" value="EYC10602.1"/>
    <property type="molecule type" value="Genomic_DNA"/>
</dbReference>